<evidence type="ECO:0000256" key="6">
    <source>
        <dbReference type="ARBA" id="ARBA00023136"/>
    </source>
</evidence>
<keyword evidence="3 8" id="KW-0808">Transferase</keyword>
<evidence type="ECO:0000313" key="8">
    <source>
        <dbReference type="EMBL" id="KAF2216067.1"/>
    </source>
</evidence>
<evidence type="ECO:0000256" key="2">
    <source>
        <dbReference type="ARBA" id="ARBA00022676"/>
    </source>
</evidence>
<dbReference type="EMBL" id="ML992665">
    <property type="protein sequence ID" value="KAF2216067.1"/>
    <property type="molecule type" value="Genomic_DNA"/>
</dbReference>
<comment type="subcellular location">
    <subcellularLocation>
        <location evidence="1">Membrane</location>
    </subcellularLocation>
</comment>
<dbReference type="GO" id="GO:0016020">
    <property type="term" value="C:membrane"/>
    <property type="evidence" value="ECO:0007669"/>
    <property type="project" value="UniProtKB-SubCell"/>
</dbReference>
<keyword evidence="5" id="KW-1133">Transmembrane helix</keyword>
<dbReference type="InterPro" id="IPR052427">
    <property type="entry name" value="Glycosyltrans_GT2/GT47"/>
</dbReference>
<dbReference type="SUPFAM" id="SSF53448">
    <property type="entry name" value="Nucleotide-diphospho-sugar transferases"/>
    <property type="match status" value="1"/>
</dbReference>
<evidence type="ECO:0000256" key="1">
    <source>
        <dbReference type="ARBA" id="ARBA00004370"/>
    </source>
</evidence>
<keyword evidence="9" id="KW-1185">Reference proteome</keyword>
<evidence type="ECO:0000256" key="7">
    <source>
        <dbReference type="ARBA" id="ARBA00023180"/>
    </source>
</evidence>
<protein>
    <submittedName>
        <fullName evidence="8">Glycosyltransferase family 2 protein</fullName>
    </submittedName>
</protein>
<dbReference type="PANTHER" id="PTHR47844:SF1">
    <property type="entry name" value="EXOSTOSIN-LIKE 2"/>
    <property type="match status" value="1"/>
</dbReference>
<dbReference type="Proteomes" id="UP000799539">
    <property type="component" value="Unassembled WGS sequence"/>
</dbReference>
<evidence type="ECO:0000256" key="5">
    <source>
        <dbReference type="ARBA" id="ARBA00022989"/>
    </source>
</evidence>
<reference evidence="8" key="1">
    <citation type="journal article" date="2020" name="Stud. Mycol.">
        <title>101 Dothideomycetes genomes: a test case for predicting lifestyles and emergence of pathogens.</title>
        <authorList>
            <person name="Haridas S."/>
            <person name="Albert R."/>
            <person name="Binder M."/>
            <person name="Bloem J."/>
            <person name="Labutti K."/>
            <person name="Salamov A."/>
            <person name="Andreopoulos B."/>
            <person name="Baker S."/>
            <person name="Barry K."/>
            <person name="Bills G."/>
            <person name="Bluhm B."/>
            <person name="Cannon C."/>
            <person name="Castanera R."/>
            <person name="Culley D."/>
            <person name="Daum C."/>
            <person name="Ezra D."/>
            <person name="Gonzalez J."/>
            <person name="Henrissat B."/>
            <person name="Kuo A."/>
            <person name="Liang C."/>
            <person name="Lipzen A."/>
            <person name="Lutzoni F."/>
            <person name="Magnuson J."/>
            <person name="Mondo S."/>
            <person name="Nolan M."/>
            <person name="Ohm R."/>
            <person name="Pangilinan J."/>
            <person name="Park H.-J."/>
            <person name="Ramirez L."/>
            <person name="Alfaro M."/>
            <person name="Sun H."/>
            <person name="Tritt A."/>
            <person name="Yoshinaga Y."/>
            <person name="Zwiers L.-H."/>
            <person name="Turgeon B."/>
            <person name="Goodwin S."/>
            <person name="Spatafora J."/>
            <person name="Crous P."/>
            <person name="Grigoriev I."/>
        </authorList>
    </citation>
    <scope>NUCLEOTIDE SEQUENCE</scope>
    <source>
        <strain evidence="8">SCOH1-5</strain>
    </source>
</reference>
<evidence type="ECO:0000256" key="4">
    <source>
        <dbReference type="ARBA" id="ARBA00022692"/>
    </source>
</evidence>
<keyword evidence="7" id="KW-0325">Glycoprotein</keyword>
<name>A0A6A6FRJ3_9PEZI</name>
<dbReference type="Gene3D" id="3.90.550.10">
    <property type="entry name" value="Spore Coat Polysaccharide Biosynthesis Protein SpsA, Chain A"/>
    <property type="match status" value="1"/>
</dbReference>
<keyword evidence="2" id="KW-0328">Glycosyltransferase</keyword>
<accession>A0A6A6FRJ3</accession>
<dbReference type="AlphaFoldDB" id="A0A6A6FRJ3"/>
<dbReference type="CDD" id="cd06434">
    <property type="entry name" value="GT2_HAS"/>
    <property type="match status" value="1"/>
</dbReference>
<sequence length="506" mass="58827">MISWYHVAVFAWYVASRPFVGTGIPKLNLPAPRELIRVVRLFRYFRLIVNCIAHWTFRPIPIPEHPTFASQDVTIILPTIANGGAELRDTISTCLRSEPYELLLVTIDANYDALVKLASQINAKKIRVLSIREANKRRQMCRAIPEVVTKITIFVDDDVVWPVKVLPWILAPFENAKVGGVGTSQRLKRPEQQSAWGFLGATYLERRNFDCSACLHIDGGLPCLSGRTVAYRTEILQDEAFTHSFTHEEWRTMQLNADDDNFITRWLYSHGWKICMQYHKECEVQTTLEEGPKYLRQCLRWVRSNWRSNLTSLFVERHYWISQPWSTYSVLQTTITAWALPYDILIFTSWYQASKGWSYAERWYLFTFLISWTYGFSKTVKLWGHFLRYPADAVYIPLYIAFGYYHGGIKLYGMLTLDATTWGSREGADADNRVRMIRLPPYGSMPLDAPDGRKSESFDFPPPRPSRAMLEVEQLPAYDTHHKHHPIPLDKYRPFALMTTNITYHD</sequence>
<keyword evidence="4" id="KW-0812">Transmembrane</keyword>
<dbReference type="PANTHER" id="PTHR47844">
    <property type="entry name" value="SYNTHASE CPS1, PUTATIVE (AFU_ORTHOLOGUE AFUA_7G02500)-RELATED"/>
    <property type="match status" value="1"/>
</dbReference>
<proteinExistence type="predicted"/>
<dbReference type="OrthoDB" id="3828420at2759"/>
<dbReference type="Pfam" id="PF13641">
    <property type="entry name" value="Glyco_tranf_2_3"/>
    <property type="match status" value="1"/>
</dbReference>
<keyword evidence="6" id="KW-0472">Membrane</keyword>
<organism evidence="8 9">
    <name type="scientific">Cercospora zeae-maydis SCOH1-5</name>
    <dbReference type="NCBI Taxonomy" id="717836"/>
    <lineage>
        <taxon>Eukaryota</taxon>
        <taxon>Fungi</taxon>
        <taxon>Dikarya</taxon>
        <taxon>Ascomycota</taxon>
        <taxon>Pezizomycotina</taxon>
        <taxon>Dothideomycetes</taxon>
        <taxon>Dothideomycetidae</taxon>
        <taxon>Mycosphaerellales</taxon>
        <taxon>Mycosphaerellaceae</taxon>
        <taxon>Cercospora</taxon>
    </lineage>
</organism>
<gene>
    <name evidence="8" type="ORF">CERZMDRAFT_94449</name>
</gene>
<evidence type="ECO:0000313" key="9">
    <source>
        <dbReference type="Proteomes" id="UP000799539"/>
    </source>
</evidence>
<dbReference type="InterPro" id="IPR029044">
    <property type="entry name" value="Nucleotide-diphossugar_trans"/>
</dbReference>
<dbReference type="GO" id="GO:0016757">
    <property type="term" value="F:glycosyltransferase activity"/>
    <property type="evidence" value="ECO:0007669"/>
    <property type="project" value="UniProtKB-KW"/>
</dbReference>
<evidence type="ECO:0000256" key="3">
    <source>
        <dbReference type="ARBA" id="ARBA00022679"/>
    </source>
</evidence>